<evidence type="ECO:0000313" key="2">
    <source>
        <dbReference type="Proteomes" id="UP000292085"/>
    </source>
</evidence>
<organism evidence="1 2">
    <name type="scientific">Sphingomonas populi</name>
    <dbReference type="NCBI Taxonomy" id="2484750"/>
    <lineage>
        <taxon>Bacteria</taxon>
        <taxon>Pseudomonadati</taxon>
        <taxon>Pseudomonadota</taxon>
        <taxon>Alphaproteobacteria</taxon>
        <taxon>Sphingomonadales</taxon>
        <taxon>Sphingomonadaceae</taxon>
        <taxon>Sphingomonas</taxon>
    </lineage>
</organism>
<dbReference type="Pfam" id="PF13711">
    <property type="entry name" value="DUF4160"/>
    <property type="match status" value="1"/>
</dbReference>
<dbReference type="Proteomes" id="UP000292085">
    <property type="component" value="Unassembled WGS sequence"/>
</dbReference>
<proteinExistence type="predicted"/>
<gene>
    <name evidence="1" type="ORF">EWE75_05910</name>
</gene>
<dbReference type="InterPro" id="IPR025427">
    <property type="entry name" value="DUF4160"/>
</dbReference>
<accession>A0A4Q6Y555</accession>
<dbReference type="OrthoDB" id="122670at2"/>
<reference evidence="1 2" key="1">
    <citation type="submission" date="2019-02" db="EMBL/GenBank/DDBJ databases">
        <authorList>
            <person name="Li Y."/>
        </authorList>
    </citation>
    <scope>NUCLEOTIDE SEQUENCE [LARGE SCALE GENOMIC DNA]</scope>
    <source>
        <strain evidence="1 2">3-7</strain>
    </source>
</reference>
<comment type="caution">
    <text evidence="1">The sequence shown here is derived from an EMBL/GenBank/DDBJ whole genome shotgun (WGS) entry which is preliminary data.</text>
</comment>
<name>A0A4Q6Y555_9SPHN</name>
<evidence type="ECO:0000313" key="1">
    <source>
        <dbReference type="EMBL" id="RZF65492.1"/>
    </source>
</evidence>
<dbReference type="EMBL" id="SGIS01000006">
    <property type="protein sequence ID" value="RZF65492.1"/>
    <property type="molecule type" value="Genomic_DNA"/>
</dbReference>
<keyword evidence="2" id="KW-1185">Reference proteome</keyword>
<sequence length="79" mass="9052">MVVVHRAYGLRFMIYVDDHEPAHVHVCGDGTAKVVLAGVDGDPELVYVVGMTRADQRRMMRTIIEQQDMLLDRWKDMHG</sequence>
<dbReference type="AlphaFoldDB" id="A0A4Q6Y555"/>
<protein>
    <submittedName>
        <fullName evidence="1">DUF4160 domain-containing protein</fullName>
    </submittedName>
</protein>